<feature type="transmembrane region" description="Helical" evidence="7">
    <location>
        <begin position="71"/>
        <end position="95"/>
    </location>
</feature>
<evidence type="ECO:0000313" key="10">
    <source>
        <dbReference type="Proteomes" id="UP000326565"/>
    </source>
</evidence>
<dbReference type="AlphaFoldDB" id="A0A5N5WXS4"/>
<gene>
    <name evidence="9" type="ORF">BDV29DRAFT_192481</name>
</gene>
<dbReference type="PROSITE" id="PS50850">
    <property type="entry name" value="MFS"/>
    <property type="match status" value="1"/>
</dbReference>
<feature type="transmembrane region" description="Helical" evidence="7">
    <location>
        <begin position="300"/>
        <end position="324"/>
    </location>
</feature>
<dbReference type="GO" id="GO:0016020">
    <property type="term" value="C:membrane"/>
    <property type="evidence" value="ECO:0007669"/>
    <property type="project" value="UniProtKB-SubCell"/>
</dbReference>
<keyword evidence="6 7" id="KW-0472">Membrane</keyword>
<dbReference type="InterPro" id="IPR020846">
    <property type="entry name" value="MFS_dom"/>
</dbReference>
<dbReference type="OrthoDB" id="5086884at2759"/>
<evidence type="ECO:0000256" key="1">
    <source>
        <dbReference type="ARBA" id="ARBA00004141"/>
    </source>
</evidence>
<reference evidence="9 10" key="1">
    <citation type="submission" date="2019-04" db="EMBL/GenBank/DDBJ databases">
        <title>Friends and foes A comparative genomics study of 23 Aspergillus species from section Flavi.</title>
        <authorList>
            <consortium name="DOE Joint Genome Institute"/>
            <person name="Kjaerbolling I."/>
            <person name="Vesth T."/>
            <person name="Frisvad J.C."/>
            <person name="Nybo J.L."/>
            <person name="Theobald S."/>
            <person name="Kildgaard S."/>
            <person name="Isbrandt T."/>
            <person name="Kuo A."/>
            <person name="Sato A."/>
            <person name="Lyhne E.K."/>
            <person name="Kogle M.E."/>
            <person name="Wiebenga A."/>
            <person name="Kun R.S."/>
            <person name="Lubbers R.J."/>
            <person name="Makela M.R."/>
            <person name="Barry K."/>
            <person name="Chovatia M."/>
            <person name="Clum A."/>
            <person name="Daum C."/>
            <person name="Haridas S."/>
            <person name="He G."/>
            <person name="LaButti K."/>
            <person name="Lipzen A."/>
            <person name="Mondo S."/>
            <person name="Riley R."/>
            <person name="Salamov A."/>
            <person name="Simmons B.A."/>
            <person name="Magnuson J.K."/>
            <person name="Henrissat B."/>
            <person name="Mortensen U.H."/>
            <person name="Larsen T.O."/>
            <person name="Devries R.P."/>
            <person name="Grigoriev I.V."/>
            <person name="Machida M."/>
            <person name="Baker S.E."/>
            <person name="Andersen M.R."/>
        </authorList>
    </citation>
    <scope>NUCLEOTIDE SEQUENCE [LARGE SCALE GENOMIC DNA]</scope>
    <source>
        <strain evidence="9 10">CBS 151.66</strain>
    </source>
</reference>
<evidence type="ECO:0000259" key="8">
    <source>
        <dbReference type="PROSITE" id="PS50850"/>
    </source>
</evidence>
<evidence type="ECO:0000256" key="2">
    <source>
        <dbReference type="ARBA" id="ARBA00006829"/>
    </source>
</evidence>
<feature type="transmembrane region" description="Helical" evidence="7">
    <location>
        <begin position="344"/>
        <end position="364"/>
    </location>
</feature>
<dbReference type="PANTHER" id="PTHR23506:SF23">
    <property type="entry name" value="GH10249P"/>
    <property type="match status" value="1"/>
</dbReference>
<dbReference type="SUPFAM" id="SSF103473">
    <property type="entry name" value="MFS general substrate transporter"/>
    <property type="match status" value="1"/>
</dbReference>
<evidence type="ECO:0000313" key="9">
    <source>
        <dbReference type="EMBL" id="KAB8072495.1"/>
    </source>
</evidence>
<feature type="transmembrane region" description="Helical" evidence="7">
    <location>
        <begin position="107"/>
        <end position="127"/>
    </location>
</feature>
<dbReference type="EMBL" id="ML732246">
    <property type="protein sequence ID" value="KAB8072495.1"/>
    <property type="molecule type" value="Genomic_DNA"/>
</dbReference>
<evidence type="ECO:0000256" key="3">
    <source>
        <dbReference type="ARBA" id="ARBA00022448"/>
    </source>
</evidence>
<comment type="subcellular location">
    <subcellularLocation>
        <location evidence="1">Membrane</location>
        <topology evidence="1">Multi-pass membrane protein</topology>
    </subcellularLocation>
</comment>
<dbReference type="CDD" id="cd17325">
    <property type="entry name" value="MFS_MdtG_SLC18_like"/>
    <property type="match status" value="1"/>
</dbReference>
<evidence type="ECO:0000256" key="6">
    <source>
        <dbReference type="ARBA" id="ARBA00023136"/>
    </source>
</evidence>
<feature type="domain" description="Major facilitator superfamily (MFS) profile" evidence="8">
    <location>
        <begin position="32"/>
        <end position="509"/>
    </location>
</feature>
<evidence type="ECO:0000256" key="5">
    <source>
        <dbReference type="ARBA" id="ARBA00022989"/>
    </source>
</evidence>
<sequence>MENACSCCPSPNARSVSNTPLFDEWRSSKAFTTFVVVFAVFTDLLLYGLIVPVTPTALRERVGLPEGDEQAWTSILLALYGAALLAISPIAGYIADRIESRRWPLMAGLIALGGATVLLCVGTNLSLWIVGRLFQGASAAVVWTAGCALLVDTVGKEELGQSMGYIGMGATLGTMGGPLLGGVIYENGGYYAVFGLAFGLVGIDIVFRTVMVEKKHPTERLTLTNIFPVQKPTADETTAQGTAATPIAVLHDTNSDVQDGTASSLLCTTPERNLSVHVLSVRDAEENNPLPSTSPQRKSAALTLLSSARMIVVIWVYFVVSVALSSFDSVLPLFVESTFGWTRTGQGLIFLPLSIPFVLDPVVGRINDKYRDARRYLAAGALLSTVPVGVCLRFVFHNSIQDKVLLCILLALLGLCFTFLLPSILVEVSYIVREKEEETPDAFGRGGAMALAYGILNAAFAAGTTVGPFFAGFIRESSGWDTMSWALIILTGASALPVLLCLGGIAWKKRQAES</sequence>
<keyword evidence="10" id="KW-1185">Reference proteome</keyword>
<feature type="transmembrane region" description="Helical" evidence="7">
    <location>
        <begin position="30"/>
        <end position="51"/>
    </location>
</feature>
<dbReference type="PRINTS" id="PR01035">
    <property type="entry name" value="TCRTETA"/>
</dbReference>
<dbReference type="GO" id="GO:0022857">
    <property type="term" value="F:transmembrane transporter activity"/>
    <property type="evidence" value="ECO:0007669"/>
    <property type="project" value="InterPro"/>
</dbReference>
<name>A0A5N5WXS4_9EURO</name>
<feature type="transmembrane region" description="Helical" evidence="7">
    <location>
        <begin position="483"/>
        <end position="507"/>
    </location>
</feature>
<feature type="transmembrane region" description="Helical" evidence="7">
    <location>
        <begin position="450"/>
        <end position="471"/>
    </location>
</feature>
<feature type="transmembrane region" description="Helical" evidence="7">
    <location>
        <begin position="163"/>
        <end position="185"/>
    </location>
</feature>
<keyword evidence="5 7" id="KW-1133">Transmembrane helix</keyword>
<feature type="transmembrane region" description="Helical" evidence="7">
    <location>
        <begin position="376"/>
        <end position="396"/>
    </location>
</feature>
<dbReference type="Proteomes" id="UP000326565">
    <property type="component" value="Unassembled WGS sequence"/>
</dbReference>
<dbReference type="InterPro" id="IPR001958">
    <property type="entry name" value="Tet-R_TetA/multi-R_MdtG-like"/>
</dbReference>
<evidence type="ECO:0000256" key="4">
    <source>
        <dbReference type="ARBA" id="ARBA00022692"/>
    </source>
</evidence>
<organism evidence="9 10">
    <name type="scientific">Aspergillus leporis</name>
    <dbReference type="NCBI Taxonomy" id="41062"/>
    <lineage>
        <taxon>Eukaryota</taxon>
        <taxon>Fungi</taxon>
        <taxon>Dikarya</taxon>
        <taxon>Ascomycota</taxon>
        <taxon>Pezizomycotina</taxon>
        <taxon>Eurotiomycetes</taxon>
        <taxon>Eurotiomycetidae</taxon>
        <taxon>Eurotiales</taxon>
        <taxon>Aspergillaceae</taxon>
        <taxon>Aspergillus</taxon>
        <taxon>Aspergillus subgen. Circumdati</taxon>
    </lineage>
</organism>
<comment type="similarity">
    <text evidence="2">Belongs to the major facilitator superfamily. Vesicular transporter family.</text>
</comment>
<accession>A0A5N5WXS4</accession>
<dbReference type="PANTHER" id="PTHR23506">
    <property type="entry name" value="GH10249P"/>
    <property type="match status" value="1"/>
</dbReference>
<proteinExistence type="inferred from homology"/>
<dbReference type="Pfam" id="PF07690">
    <property type="entry name" value="MFS_1"/>
    <property type="match status" value="1"/>
</dbReference>
<feature type="transmembrane region" description="Helical" evidence="7">
    <location>
        <begin position="408"/>
        <end position="430"/>
    </location>
</feature>
<dbReference type="InterPro" id="IPR050930">
    <property type="entry name" value="MFS_Vesicular_Transporter"/>
</dbReference>
<dbReference type="InterPro" id="IPR011701">
    <property type="entry name" value="MFS"/>
</dbReference>
<evidence type="ECO:0000256" key="7">
    <source>
        <dbReference type="SAM" id="Phobius"/>
    </source>
</evidence>
<feature type="transmembrane region" description="Helical" evidence="7">
    <location>
        <begin position="191"/>
        <end position="211"/>
    </location>
</feature>
<keyword evidence="3" id="KW-0813">Transport</keyword>
<dbReference type="InterPro" id="IPR036259">
    <property type="entry name" value="MFS_trans_sf"/>
</dbReference>
<keyword evidence="4 7" id="KW-0812">Transmembrane</keyword>
<feature type="transmembrane region" description="Helical" evidence="7">
    <location>
        <begin position="133"/>
        <end position="151"/>
    </location>
</feature>
<protein>
    <submittedName>
        <fullName evidence="9">Major facilitator superfamily domain-containing protein</fullName>
    </submittedName>
</protein>
<dbReference type="Gene3D" id="1.20.1250.20">
    <property type="entry name" value="MFS general substrate transporter like domains"/>
    <property type="match status" value="2"/>
</dbReference>